<sequence length="295" mass="30499">MAGTDEDAVAAADDALYVLTAVLLTPAKFPSVLGDDYPEACAALGLAPLADGYGLVLGQDGDGARWTVVVDDVSLVAVAIASWDCGMEYDLSPDERSVVAALPGWPLAVAVAAPGVPEPHDPGPEVADGPPLAPPDTSRWGPAQRRLGADEIALQWAVWREQIGDDAFPTVNGASPAAEGTAEEPLEDAEKQDAQAEEAEPAGRPSGHGGVRRVLAEARAYVETPPPLGRVRSSFAPGDARTLRADGPGWSLVARTDDIAFVLLDAEPGEVLPVGRGAELPGLLEALDKMAVRPS</sequence>
<evidence type="ECO:0000313" key="3">
    <source>
        <dbReference type="Proteomes" id="UP001108029"/>
    </source>
</evidence>
<name>A0A9Q3VRF9_9ACTN</name>
<proteinExistence type="predicted"/>
<comment type="caution">
    <text evidence="2">The sequence shown here is derived from an EMBL/GenBank/DDBJ whole genome shotgun (WGS) entry which is preliminary data.</text>
</comment>
<protein>
    <recommendedName>
        <fullName evidence="4">Integral membrane protein</fullName>
    </recommendedName>
</protein>
<evidence type="ECO:0000313" key="2">
    <source>
        <dbReference type="EMBL" id="MCD9875841.1"/>
    </source>
</evidence>
<dbReference type="AlphaFoldDB" id="A0A9Q3VRF9"/>
<evidence type="ECO:0008006" key="4">
    <source>
        <dbReference type="Google" id="ProtNLM"/>
    </source>
</evidence>
<reference evidence="2" key="1">
    <citation type="submission" date="2021-12" db="EMBL/GenBank/DDBJ databases">
        <authorList>
            <person name="Lee J.-H."/>
            <person name="Kim S.-B."/>
        </authorList>
    </citation>
    <scope>NUCLEOTIDE SEQUENCE</scope>
    <source>
        <strain evidence="2">NR30</strain>
    </source>
</reference>
<organism evidence="2 3">
    <name type="scientific">Streptomyces guryensis</name>
    <dbReference type="NCBI Taxonomy" id="2886947"/>
    <lineage>
        <taxon>Bacteria</taxon>
        <taxon>Bacillati</taxon>
        <taxon>Actinomycetota</taxon>
        <taxon>Actinomycetes</taxon>
        <taxon>Kitasatosporales</taxon>
        <taxon>Streptomycetaceae</taxon>
        <taxon>Streptomyces</taxon>
    </lineage>
</organism>
<evidence type="ECO:0000256" key="1">
    <source>
        <dbReference type="SAM" id="MobiDB-lite"/>
    </source>
</evidence>
<dbReference type="Proteomes" id="UP001108029">
    <property type="component" value="Unassembled WGS sequence"/>
</dbReference>
<gene>
    <name evidence="2" type="ORF">LJ657_19690</name>
</gene>
<keyword evidence="3" id="KW-1185">Reference proteome</keyword>
<dbReference type="RefSeq" id="WP_232649956.1">
    <property type="nucleotide sequence ID" value="NZ_JAJSBI010000009.1"/>
</dbReference>
<feature type="region of interest" description="Disordered" evidence="1">
    <location>
        <begin position="167"/>
        <end position="210"/>
    </location>
</feature>
<accession>A0A9Q3VRF9</accession>
<dbReference type="EMBL" id="JAJSBI010000009">
    <property type="protein sequence ID" value="MCD9875841.1"/>
    <property type="molecule type" value="Genomic_DNA"/>
</dbReference>
<feature type="region of interest" description="Disordered" evidence="1">
    <location>
        <begin position="115"/>
        <end position="143"/>
    </location>
</feature>